<dbReference type="InterPro" id="IPR036855">
    <property type="entry name" value="Znf_CCCH_sf"/>
</dbReference>
<gene>
    <name evidence="7" type="ORF">Pmar_PMAR020172</name>
</gene>
<dbReference type="InParanoid" id="C5LPU7"/>
<name>C5LPU7_PERM5</name>
<dbReference type="InterPro" id="IPR000571">
    <property type="entry name" value="Znf_CCCH"/>
</dbReference>
<keyword evidence="3 4" id="KW-0862">Zinc</keyword>
<dbReference type="AlphaFoldDB" id="C5LPU7"/>
<evidence type="ECO:0000256" key="4">
    <source>
        <dbReference type="PROSITE-ProRule" id="PRU00723"/>
    </source>
</evidence>
<dbReference type="EMBL" id="GG684277">
    <property type="protein sequence ID" value="EER01265.1"/>
    <property type="molecule type" value="Genomic_DNA"/>
</dbReference>
<evidence type="ECO:0000256" key="2">
    <source>
        <dbReference type="ARBA" id="ARBA00022771"/>
    </source>
</evidence>
<keyword evidence="8" id="KW-1185">Reference proteome</keyword>
<dbReference type="GO" id="GO:0008270">
    <property type="term" value="F:zinc ion binding"/>
    <property type="evidence" value="ECO:0007669"/>
    <property type="project" value="UniProtKB-KW"/>
</dbReference>
<accession>C5LPU7</accession>
<reference evidence="7 8" key="1">
    <citation type="submission" date="2008-07" db="EMBL/GenBank/DDBJ databases">
        <authorList>
            <person name="El-Sayed N."/>
            <person name="Caler E."/>
            <person name="Inman J."/>
            <person name="Amedeo P."/>
            <person name="Hass B."/>
            <person name="Wortman J."/>
        </authorList>
    </citation>
    <scope>NUCLEOTIDE SEQUENCE [LARGE SCALE GENOMIC DNA]</scope>
    <source>
        <strain evidence="8">ATCC 50983 / TXsc</strain>
    </source>
</reference>
<dbReference type="SUPFAM" id="SSF90229">
    <property type="entry name" value="CCCH zinc finger"/>
    <property type="match status" value="1"/>
</dbReference>
<dbReference type="GeneID" id="9058637"/>
<evidence type="ECO:0000259" key="6">
    <source>
        <dbReference type="PROSITE" id="PS50103"/>
    </source>
</evidence>
<protein>
    <recommendedName>
        <fullName evidence="6">C3H1-type domain-containing protein</fullName>
    </recommendedName>
</protein>
<feature type="region of interest" description="Disordered" evidence="5">
    <location>
        <begin position="166"/>
        <end position="204"/>
    </location>
</feature>
<dbReference type="Proteomes" id="UP000007800">
    <property type="component" value="Unassembled WGS sequence"/>
</dbReference>
<feature type="compositionally biased region" description="Basic and acidic residues" evidence="5">
    <location>
        <begin position="186"/>
        <end position="204"/>
    </location>
</feature>
<evidence type="ECO:0000256" key="1">
    <source>
        <dbReference type="ARBA" id="ARBA00022723"/>
    </source>
</evidence>
<feature type="zinc finger region" description="C3H1-type" evidence="4">
    <location>
        <begin position="141"/>
        <end position="168"/>
    </location>
</feature>
<evidence type="ECO:0000256" key="3">
    <source>
        <dbReference type="ARBA" id="ARBA00022833"/>
    </source>
</evidence>
<organism evidence="8">
    <name type="scientific">Perkinsus marinus (strain ATCC 50983 / TXsc)</name>
    <dbReference type="NCBI Taxonomy" id="423536"/>
    <lineage>
        <taxon>Eukaryota</taxon>
        <taxon>Sar</taxon>
        <taxon>Alveolata</taxon>
        <taxon>Perkinsozoa</taxon>
        <taxon>Perkinsea</taxon>
        <taxon>Perkinsida</taxon>
        <taxon>Perkinsidae</taxon>
        <taxon>Perkinsus</taxon>
    </lineage>
</organism>
<dbReference type="RefSeq" id="XP_002768547.1">
    <property type="nucleotide sequence ID" value="XM_002768501.1"/>
</dbReference>
<keyword evidence="2 4" id="KW-0863">Zinc-finger</keyword>
<dbReference type="Gene3D" id="4.10.1000.10">
    <property type="entry name" value="Zinc finger, CCCH-type"/>
    <property type="match status" value="1"/>
</dbReference>
<dbReference type="PROSITE" id="PS50103">
    <property type="entry name" value="ZF_C3H1"/>
    <property type="match status" value="1"/>
</dbReference>
<evidence type="ECO:0000256" key="5">
    <source>
        <dbReference type="SAM" id="MobiDB-lite"/>
    </source>
</evidence>
<keyword evidence="1 4" id="KW-0479">Metal-binding</keyword>
<proteinExistence type="predicted"/>
<sequence>MTHYLSFCALPPKDSSTKTNGQKLFNFNVSKAEKGQNPFFGTQQEYALLVAAVVNPDDLSALDVASYLLRLLSLNGALPVEELVLYYDKYRRSVASLVASSRSMRDCFVGDAYPTLLAEFSFNRSRMAPRDSSNNLLNKQGSKFGICYAFRDGKCGFGNNCRFRHSSGPRKVSGESTAEAKPSGETQRKVAGKEDEKASSGKSG</sequence>
<evidence type="ECO:0000313" key="8">
    <source>
        <dbReference type="Proteomes" id="UP000007800"/>
    </source>
</evidence>
<feature type="domain" description="C3H1-type" evidence="6">
    <location>
        <begin position="141"/>
        <end position="168"/>
    </location>
</feature>
<evidence type="ECO:0000313" key="7">
    <source>
        <dbReference type="EMBL" id="EER01265.1"/>
    </source>
</evidence>